<organism evidence="1 2">
    <name type="scientific">Eisenbergiella massiliensis</name>
    <dbReference type="NCBI Taxonomy" id="1720294"/>
    <lineage>
        <taxon>Bacteria</taxon>
        <taxon>Bacillati</taxon>
        <taxon>Bacillota</taxon>
        <taxon>Clostridia</taxon>
        <taxon>Lachnospirales</taxon>
        <taxon>Lachnospiraceae</taxon>
        <taxon>Eisenbergiella</taxon>
    </lineage>
</organism>
<gene>
    <name evidence="1" type="primary">mobC</name>
    <name evidence="1" type="ORF">DWY69_31160</name>
</gene>
<dbReference type="Pfam" id="PF21983">
    <property type="entry name" value="NikA-like"/>
    <property type="match status" value="1"/>
</dbReference>
<protein>
    <submittedName>
        <fullName evidence="1">Plasmid mobilization relaxosome protein MobC</fullName>
    </submittedName>
</protein>
<sequence length="115" mass="13475">MSWIWSGKGMNKTRPKQLSFRVSEEEYQQLQEKISESGKNQQEYILSCVLEKQIVNTDGIKELIPELKRIGNNLNQIAKRCNEGGMLPSEAEVRKHGEELNKVWQSLRRYLQRRA</sequence>
<dbReference type="SUPFAM" id="SSF46966">
    <property type="entry name" value="Spectrin repeat"/>
    <property type="match status" value="1"/>
</dbReference>
<reference evidence="1 2" key="1">
    <citation type="submission" date="2018-08" db="EMBL/GenBank/DDBJ databases">
        <title>A genome reference for cultivated species of the human gut microbiota.</title>
        <authorList>
            <person name="Zou Y."/>
            <person name="Xue W."/>
            <person name="Luo G."/>
        </authorList>
    </citation>
    <scope>NUCLEOTIDE SEQUENCE [LARGE SCALE GENOMIC DNA]</scope>
    <source>
        <strain evidence="1 2">AF26-4BH</strain>
    </source>
</reference>
<accession>A0A3E3I1I4</accession>
<dbReference type="InterPro" id="IPR053842">
    <property type="entry name" value="NikA-like"/>
</dbReference>
<dbReference type="OrthoDB" id="9796842at2"/>
<dbReference type="EMBL" id="QVLU01000071">
    <property type="protein sequence ID" value="RGE58436.1"/>
    <property type="molecule type" value="Genomic_DNA"/>
</dbReference>
<dbReference type="Proteomes" id="UP000261166">
    <property type="component" value="Unassembled WGS sequence"/>
</dbReference>
<name>A0A3E3I1I4_9FIRM</name>
<evidence type="ECO:0000313" key="2">
    <source>
        <dbReference type="Proteomes" id="UP000261166"/>
    </source>
</evidence>
<evidence type="ECO:0000313" key="1">
    <source>
        <dbReference type="EMBL" id="RGE58436.1"/>
    </source>
</evidence>
<proteinExistence type="predicted"/>
<comment type="caution">
    <text evidence="1">The sequence shown here is derived from an EMBL/GenBank/DDBJ whole genome shotgun (WGS) entry which is preliminary data.</text>
</comment>
<dbReference type="AlphaFoldDB" id="A0A3E3I1I4"/>